<evidence type="ECO:0000256" key="2">
    <source>
        <dbReference type="SAM" id="Phobius"/>
    </source>
</evidence>
<reference evidence="3 4" key="1">
    <citation type="journal article" date="2022" name="Nat. Plants">
        <title>Genomes of leafy and leafless Platanthera orchids illuminate the evolution of mycoheterotrophy.</title>
        <authorList>
            <person name="Li M.H."/>
            <person name="Liu K.W."/>
            <person name="Li Z."/>
            <person name="Lu H.C."/>
            <person name="Ye Q.L."/>
            <person name="Zhang D."/>
            <person name="Wang J.Y."/>
            <person name="Li Y.F."/>
            <person name="Zhong Z.M."/>
            <person name="Liu X."/>
            <person name="Yu X."/>
            <person name="Liu D.K."/>
            <person name="Tu X.D."/>
            <person name="Liu B."/>
            <person name="Hao Y."/>
            <person name="Liao X.Y."/>
            <person name="Jiang Y.T."/>
            <person name="Sun W.H."/>
            <person name="Chen J."/>
            <person name="Chen Y.Q."/>
            <person name="Ai Y."/>
            <person name="Zhai J.W."/>
            <person name="Wu S.S."/>
            <person name="Zhou Z."/>
            <person name="Hsiao Y.Y."/>
            <person name="Wu W.L."/>
            <person name="Chen Y.Y."/>
            <person name="Lin Y.F."/>
            <person name="Hsu J.L."/>
            <person name="Li C.Y."/>
            <person name="Wang Z.W."/>
            <person name="Zhao X."/>
            <person name="Zhong W.Y."/>
            <person name="Ma X.K."/>
            <person name="Ma L."/>
            <person name="Huang J."/>
            <person name="Chen G.Z."/>
            <person name="Huang M.Z."/>
            <person name="Huang L."/>
            <person name="Peng D.H."/>
            <person name="Luo Y.B."/>
            <person name="Zou S.Q."/>
            <person name="Chen S.P."/>
            <person name="Lan S."/>
            <person name="Tsai W.C."/>
            <person name="Van de Peer Y."/>
            <person name="Liu Z.J."/>
        </authorList>
    </citation>
    <scope>NUCLEOTIDE SEQUENCE [LARGE SCALE GENOMIC DNA]</scope>
    <source>
        <strain evidence="3">Lor288</strain>
    </source>
</reference>
<evidence type="ECO:0000313" key="4">
    <source>
        <dbReference type="Proteomes" id="UP001412067"/>
    </source>
</evidence>
<protein>
    <submittedName>
        <fullName evidence="3">Uncharacterized protein</fullName>
    </submittedName>
</protein>
<sequence length="357" mass="39655">MTRATLGCQNRPSIFDDAKYQRSADMGAMRQKAGEESLSRSIRARIYIARPMIRNLKPSSQLAAHALSVFCSFSIARLGLRGSAFLLLHGDNLTSVDNRISHSPHPRKHPSCLLEILSSPQIFGQPLKFIANQGDTSQGVVIKVPNISTGILQVIITLCWSSTPWDTLFGKRNLPTYALFAKRKCTSKTRNIMFCPVCFVKTCVVALLPFVFSPNVRTARIFAGLKLLLDETLAERSGFTRFGGEKRRALGHQVSPPLRRLSITAKRIHPAASRTPTTSRVSGTRHSSPPHLGSSPNFQHQDSSWICRYSSHNTFSCRIFSCSIFPDKPSFVDRHRTSPPVLFSCDPGQALLDHLLL</sequence>
<keyword evidence="4" id="KW-1185">Reference proteome</keyword>
<feature type="transmembrane region" description="Helical" evidence="2">
    <location>
        <begin position="192"/>
        <end position="212"/>
    </location>
</feature>
<evidence type="ECO:0000256" key="1">
    <source>
        <dbReference type="SAM" id="MobiDB-lite"/>
    </source>
</evidence>
<organism evidence="3 4">
    <name type="scientific">Platanthera guangdongensis</name>
    <dbReference type="NCBI Taxonomy" id="2320717"/>
    <lineage>
        <taxon>Eukaryota</taxon>
        <taxon>Viridiplantae</taxon>
        <taxon>Streptophyta</taxon>
        <taxon>Embryophyta</taxon>
        <taxon>Tracheophyta</taxon>
        <taxon>Spermatophyta</taxon>
        <taxon>Magnoliopsida</taxon>
        <taxon>Liliopsida</taxon>
        <taxon>Asparagales</taxon>
        <taxon>Orchidaceae</taxon>
        <taxon>Orchidoideae</taxon>
        <taxon>Orchideae</taxon>
        <taxon>Orchidinae</taxon>
        <taxon>Platanthera</taxon>
    </lineage>
</organism>
<gene>
    <name evidence="3" type="ORF">KSP40_PGU015921</name>
</gene>
<keyword evidence="2" id="KW-0472">Membrane</keyword>
<proteinExistence type="predicted"/>
<dbReference type="Proteomes" id="UP001412067">
    <property type="component" value="Unassembled WGS sequence"/>
</dbReference>
<comment type="caution">
    <text evidence="3">The sequence shown here is derived from an EMBL/GenBank/DDBJ whole genome shotgun (WGS) entry which is preliminary data.</text>
</comment>
<feature type="region of interest" description="Disordered" evidence="1">
    <location>
        <begin position="269"/>
        <end position="297"/>
    </location>
</feature>
<keyword evidence="2" id="KW-1133">Transmembrane helix</keyword>
<name>A0ABR2LW47_9ASPA</name>
<keyword evidence="2" id="KW-0812">Transmembrane</keyword>
<evidence type="ECO:0000313" key="3">
    <source>
        <dbReference type="EMBL" id="KAK8952970.1"/>
    </source>
</evidence>
<dbReference type="EMBL" id="JBBWWR010000014">
    <property type="protein sequence ID" value="KAK8952970.1"/>
    <property type="molecule type" value="Genomic_DNA"/>
</dbReference>
<accession>A0ABR2LW47</accession>
<feature type="compositionally biased region" description="Polar residues" evidence="1">
    <location>
        <begin position="274"/>
        <end position="287"/>
    </location>
</feature>